<keyword evidence="3 6" id="KW-0812">Transmembrane</keyword>
<dbReference type="EMBL" id="JQGJ01000003">
    <property type="protein sequence ID" value="KHK65630.1"/>
    <property type="molecule type" value="Genomic_DNA"/>
</dbReference>
<comment type="subcellular location">
    <subcellularLocation>
        <location evidence="1">Membrane</location>
        <topology evidence="1">Multi-pass membrane protein</topology>
    </subcellularLocation>
</comment>
<proteinExistence type="predicted"/>
<evidence type="ECO:0000256" key="6">
    <source>
        <dbReference type="SAM" id="Phobius"/>
    </source>
</evidence>
<comment type="caution">
    <text evidence="8">The sequence shown here is derived from an EMBL/GenBank/DDBJ whole genome shotgun (WGS) entry which is preliminary data.</text>
</comment>
<dbReference type="InterPro" id="IPR014738">
    <property type="entry name" value="Citrate_transporter"/>
</dbReference>
<feature type="transmembrane region" description="Helical" evidence="6">
    <location>
        <begin position="252"/>
        <end position="272"/>
    </location>
</feature>
<evidence type="ECO:0000259" key="7">
    <source>
        <dbReference type="Pfam" id="PF03600"/>
    </source>
</evidence>
<feature type="transmembrane region" description="Helical" evidence="6">
    <location>
        <begin position="136"/>
        <end position="153"/>
    </location>
</feature>
<keyword evidence="5 6" id="KW-0472">Membrane</keyword>
<feature type="transmembrane region" description="Helical" evidence="6">
    <location>
        <begin position="379"/>
        <end position="396"/>
    </location>
</feature>
<evidence type="ECO:0000256" key="2">
    <source>
        <dbReference type="ARBA" id="ARBA00022448"/>
    </source>
</evidence>
<accession>A0A0B1Z4Z2</accession>
<dbReference type="GO" id="GO:0015128">
    <property type="term" value="F:gluconate transmembrane transporter activity"/>
    <property type="evidence" value="ECO:0007669"/>
    <property type="project" value="InterPro"/>
</dbReference>
<reference evidence="9" key="1">
    <citation type="submission" date="2015-03" db="EMBL/GenBank/DDBJ databases">
        <title>Pseudomonas frederiksbergensis hydrocarbon degrader.</title>
        <authorList>
            <person name="Brown L.M."/>
            <person name="Ruiz O.N."/>
            <person name="Mueller S."/>
            <person name="Gunasekera T.S."/>
        </authorList>
    </citation>
    <scope>NUCLEOTIDE SEQUENCE [LARGE SCALE GENOMIC DNA]</scope>
    <source>
        <strain evidence="9">SI8</strain>
    </source>
</reference>
<feature type="transmembrane region" description="Helical" evidence="6">
    <location>
        <begin position="323"/>
        <end position="342"/>
    </location>
</feature>
<dbReference type="InterPro" id="IPR003474">
    <property type="entry name" value="Glcn_transporter"/>
</dbReference>
<evidence type="ECO:0000256" key="1">
    <source>
        <dbReference type="ARBA" id="ARBA00004141"/>
    </source>
</evidence>
<protein>
    <submittedName>
        <fullName evidence="8">Citrate transporter</fullName>
    </submittedName>
</protein>
<evidence type="ECO:0000256" key="5">
    <source>
        <dbReference type="ARBA" id="ARBA00023136"/>
    </source>
</evidence>
<evidence type="ECO:0000256" key="3">
    <source>
        <dbReference type="ARBA" id="ARBA00022692"/>
    </source>
</evidence>
<gene>
    <name evidence="8" type="ORF">JZ00_07060</name>
</gene>
<evidence type="ECO:0000256" key="4">
    <source>
        <dbReference type="ARBA" id="ARBA00022989"/>
    </source>
</evidence>
<dbReference type="AlphaFoldDB" id="A0A0B1Z4Z2"/>
<dbReference type="PANTHER" id="PTHR30354:SF26">
    <property type="entry name" value="TRANSPORTER, PUTATIVE-RELATED"/>
    <property type="match status" value="1"/>
</dbReference>
<evidence type="ECO:0000313" key="9">
    <source>
        <dbReference type="Proteomes" id="UP000030949"/>
    </source>
</evidence>
<dbReference type="Pfam" id="PF03600">
    <property type="entry name" value="CitMHS"/>
    <property type="match status" value="1"/>
</dbReference>
<name>A0A0B1Z4Z2_9PSED</name>
<dbReference type="InterPro" id="IPR004680">
    <property type="entry name" value="Cit_transptr-like_dom"/>
</dbReference>
<sequence>MAWLGFAMVVTFMALIISKRLSAVTALILIPVAFGLASGAGPELGAMVMNGVKQVAPTALMLMFAILYFAIMFDAGLFEPAVRKILRHVGNDPLKVVLGTALLATVISFDGDGATTVLIVTTAFLPLYLRLGMNPLILALMLLLTNTVVNLIPWGGPIARAASALHLDVAQMFLGLVPAMFVGLVYAFAVAFWIGRKERRRLGWTPGTRDAAPEEVALPTVHCETHRPKLFWVNLALTAGLMYAMATGLAPLPMLMMVGFSLALLINYPRLAEQKARVAAHSESVLMVIALIFASGAFTGILSGTGMVDAMSGRIVQLIPDGGGQYFSIITALVALPLNFLLSNDAFFFGILPVLGAAAAEYGVDPMHIARASVLGQPVHALSPLVAAVYLISGIIKRDMGDMQRYCLLWAIGSSLVLIITAAMTRAII</sequence>
<feature type="transmembrane region" description="Helical" evidence="6">
    <location>
        <begin position="173"/>
        <end position="194"/>
    </location>
</feature>
<keyword evidence="4 6" id="KW-1133">Transmembrane helix</keyword>
<dbReference type="PANTHER" id="PTHR30354">
    <property type="entry name" value="GNT FAMILY GLUCONATE TRANSPORTER"/>
    <property type="match status" value="1"/>
</dbReference>
<dbReference type="NCBIfam" id="TIGR00784">
    <property type="entry name" value="citMHS"/>
    <property type="match status" value="1"/>
</dbReference>
<evidence type="ECO:0000313" key="8">
    <source>
        <dbReference type="EMBL" id="KHK65630.1"/>
    </source>
</evidence>
<feature type="domain" description="Citrate transporter-like" evidence="7">
    <location>
        <begin position="13"/>
        <end position="376"/>
    </location>
</feature>
<keyword evidence="2" id="KW-0813">Transport</keyword>
<feature type="transmembrane region" description="Helical" evidence="6">
    <location>
        <begin position="55"/>
        <end position="77"/>
    </location>
</feature>
<organism evidence="8 9">
    <name type="scientific">Pseudomonas frederiksbergensis</name>
    <dbReference type="NCBI Taxonomy" id="104087"/>
    <lineage>
        <taxon>Bacteria</taxon>
        <taxon>Pseudomonadati</taxon>
        <taxon>Pseudomonadota</taxon>
        <taxon>Gammaproteobacteria</taxon>
        <taxon>Pseudomonadales</taxon>
        <taxon>Pseudomonadaceae</taxon>
        <taxon>Pseudomonas</taxon>
    </lineage>
</organism>
<dbReference type="Proteomes" id="UP000030949">
    <property type="component" value="Unassembled WGS sequence"/>
</dbReference>
<dbReference type="GO" id="GO:0005886">
    <property type="term" value="C:plasma membrane"/>
    <property type="evidence" value="ECO:0007669"/>
    <property type="project" value="TreeGrafter"/>
</dbReference>
<feature type="transmembrane region" description="Helical" evidence="6">
    <location>
        <begin position="230"/>
        <end position="246"/>
    </location>
</feature>
<dbReference type="GO" id="GO:0015137">
    <property type="term" value="F:citrate transmembrane transporter activity"/>
    <property type="evidence" value="ECO:0007669"/>
    <property type="project" value="InterPro"/>
</dbReference>
<dbReference type="RefSeq" id="WP_039590079.1">
    <property type="nucleotide sequence ID" value="NZ_JQGJ02000005.1"/>
</dbReference>
<feature type="transmembrane region" description="Helical" evidence="6">
    <location>
        <begin position="284"/>
        <end position="303"/>
    </location>
</feature>
<feature type="transmembrane region" description="Helical" evidence="6">
    <location>
        <begin position="408"/>
        <end position="428"/>
    </location>
</feature>
<feature type="transmembrane region" description="Helical" evidence="6">
    <location>
        <begin position="347"/>
        <end position="364"/>
    </location>
</feature>